<organism evidence="1 2">
    <name type="scientific">Glonium stellatum</name>
    <dbReference type="NCBI Taxonomy" id="574774"/>
    <lineage>
        <taxon>Eukaryota</taxon>
        <taxon>Fungi</taxon>
        <taxon>Dikarya</taxon>
        <taxon>Ascomycota</taxon>
        <taxon>Pezizomycotina</taxon>
        <taxon>Dothideomycetes</taxon>
        <taxon>Pleosporomycetidae</taxon>
        <taxon>Gloniales</taxon>
        <taxon>Gloniaceae</taxon>
        <taxon>Glonium</taxon>
    </lineage>
</organism>
<keyword evidence="2" id="KW-1185">Reference proteome</keyword>
<evidence type="ECO:0000313" key="2">
    <source>
        <dbReference type="Proteomes" id="UP000250140"/>
    </source>
</evidence>
<evidence type="ECO:0008006" key="3">
    <source>
        <dbReference type="Google" id="ProtNLM"/>
    </source>
</evidence>
<dbReference type="OrthoDB" id="4369595at2759"/>
<evidence type="ECO:0000313" key="1">
    <source>
        <dbReference type="EMBL" id="OCL11965.1"/>
    </source>
</evidence>
<accession>A0A8E2F7G8</accession>
<proteinExistence type="predicted"/>
<protein>
    <recommendedName>
        <fullName evidence="3">RanBP2-type domain-containing protein</fullName>
    </recommendedName>
</protein>
<name>A0A8E2F7G8_9PEZI</name>
<sequence>MPPDTPADAWRCCQCDGSNSGLTEKFCPICSHIRCDRCTGHDDSHSMDPARDCSTNFLPVATSLFAGPSISPSFTSLPASSVHEHCSNHVGHIDGVNSSVISNTGNDVWGCCQCDNPNLFALCPDRCPVCEHYKCPQCVV</sequence>
<reference evidence="1 2" key="1">
    <citation type="journal article" date="2016" name="Nat. Commun.">
        <title>Ectomycorrhizal ecology is imprinted in the genome of the dominant symbiotic fungus Cenococcum geophilum.</title>
        <authorList>
            <consortium name="DOE Joint Genome Institute"/>
            <person name="Peter M."/>
            <person name="Kohler A."/>
            <person name="Ohm R.A."/>
            <person name="Kuo A."/>
            <person name="Krutzmann J."/>
            <person name="Morin E."/>
            <person name="Arend M."/>
            <person name="Barry K.W."/>
            <person name="Binder M."/>
            <person name="Choi C."/>
            <person name="Clum A."/>
            <person name="Copeland A."/>
            <person name="Grisel N."/>
            <person name="Haridas S."/>
            <person name="Kipfer T."/>
            <person name="LaButti K."/>
            <person name="Lindquist E."/>
            <person name="Lipzen A."/>
            <person name="Maire R."/>
            <person name="Meier B."/>
            <person name="Mihaltcheva S."/>
            <person name="Molinier V."/>
            <person name="Murat C."/>
            <person name="Poggeler S."/>
            <person name="Quandt C.A."/>
            <person name="Sperisen C."/>
            <person name="Tritt A."/>
            <person name="Tisserant E."/>
            <person name="Crous P.W."/>
            <person name="Henrissat B."/>
            <person name="Nehls U."/>
            <person name="Egli S."/>
            <person name="Spatafora J.W."/>
            <person name="Grigoriev I.V."/>
            <person name="Martin F.M."/>
        </authorList>
    </citation>
    <scope>NUCLEOTIDE SEQUENCE [LARGE SCALE GENOMIC DNA]</scope>
    <source>
        <strain evidence="1 2">CBS 207.34</strain>
    </source>
</reference>
<gene>
    <name evidence="1" type="ORF">AOQ84DRAFT_171185</name>
</gene>
<dbReference type="Proteomes" id="UP000250140">
    <property type="component" value="Unassembled WGS sequence"/>
</dbReference>
<dbReference type="EMBL" id="KV748953">
    <property type="protein sequence ID" value="OCL11965.1"/>
    <property type="molecule type" value="Genomic_DNA"/>
</dbReference>
<dbReference type="AlphaFoldDB" id="A0A8E2F7G8"/>